<gene>
    <name evidence="1" type="ORF">GCM10007423_54510</name>
</gene>
<dbReference type="Proteomes" id="UP000600214">
    <property type="component" value="Unassembled WGS sequence"/>
</dbReference>
<protein>
    <recommendedName>
        <fullName evidence="3">Erythromycin esterase</fullName>
    </recommendedName>
</protein>
<reference evidence="2" key="1">
    <citation type="journal article" date="2019" name="Int. J. Syst. Evol. Microbiol.">
        <title>The Global Catalogue of Microorganisms (GCM) 10K type strain sequencing project: providing services to taxonomists for standard genome sequencing and annotation.</title>
        <authorList>
            <consortium name="The Broad Institute Genomics Platform"/>
            <consortium name="The Broad Institute Genome Sequencing Center for Infectious Disease"/>
            <person name="Wu L."/>
            <person name="Ma J."/>
        </authorList>
    </citation>
    <scope>NUCLEOTIDE SEQUENCE [LARGE SCALE GENOMIC DNA]</scope>
    <source>
        <strain evidence="2">CGMCC 1.15288</strain>
    </source>
</reference>
<evidence type="ECO:0000313" key="1">
    <source>
        <dbReference type="EMBL" id="GGH51251.1"/>
    </source>
</evidence>
<evidence type="ECO:0000313" key="2">
    <source>
        <dbReference type="Proteomes" id="UP000600214"/>
    </source>
</evidence>
<proteinExistence type="predicted"/>
<name>A0ABQ1Z8L6_9BACT</name>
<comment type="caution">
    <text evidence="1">The sequence shown here is derived from an EMBL/GenBank/DDBJ whole genome shotgun (WGS) entry which is preliminary data.</text>
</comment>
<sequence>MILIKMCKKVSVRIQNAGRSILGNFVLLLFLFAALDVKSQTPGEVKGYFFTDEILASARKDSSRAQLNLAALQFSFIGDYQNALFYMDKISQPFNKLSPSDSASFKTLSEIDARQHISRIAKDNRAIIVNEAHHNAQHRVFTQSLLQPLYERGYRYLCVETLNVKDANLNHRKYPVLNSGWYSIEPQYGELIRSALRIGYRLVAYEDTTDADGLRREIHQAENIGEVFKADPDARILVHAGYDHIREDSAVGDWGKAMAGRLREITGIDPFTIDQEIMMEHFHSTKENPYRELVNASKPAFYAYDDSTLFYGPLNRPKRVDARLFHPKTTYKYGRPEWLTMDGSKKYYMLDPIKSHLPTPCLVFAYNFSEDKNEAVPADVIEVRTTEEKALILYPGKYSLLVKDRQGKIILSKVISVAEH</sequence>
<accession>A0ABQ1Z8L6</accession>
<keyword evidence="2" id="KW-1185">Reference proteome</keyword>
<dbReference type="RefSeq" id="WP_188938488.1">
    <property type="nucleotide sequence ID" value="NZ_BMIA01000005.1"/>
</dbReference>
<organism evidence="1 2">
    <name type="scientific">Dyadobacter endophyticus</name>
    <dbReference type="NCBI Taxonomy" id="1749036"/>
    <lineage>
        <taxon>Bacteria</taxon>
        <taxon>Pseudomonadati</taxon>
        <taxon>Bacteroidota</taxon>
        <taxon>Cytophagia</taxon>
        <taxon>Cytophagales</taxon>
        <taxon>Spirosomataceae</taxon>
        <taxon>Dyadobacter</taxon>
    </lineage>
</organism>
<dbReference type="EMBL" id="BMIA01000005">
    <property type="protein sequence ID" value="GGH51251.1"/>
    <property type="molecule type" value="Genomic_DNA"/>
</dbReference>
<evidence type="ECO:0008006" key="3">
    <source>
        <dbReference type="Google" id="ProtNLM"/>
    </source>
</evidence>